<dbReference type="AlphaFoldDB" id="A0AAD7JUK1"/>
<comment type="caution">
    <text evidence="2">The sequence shown here is derived from an EMBL/GenBank/DDBJ whole genome shotgun (WGS) entry which is preliminary data.</text>
</comment>
<evidence type="ECO:0000313" key="2">
    <source>
        <dbReference type="EMBL" id="KAJ7772143.1"/>
    </source>
</evidence>
<organism evidence="2 3">
    <name type="scientific">Mycena maculata</name>
    <dbReference type="NCBI Taxonomy" id="230809"/>
    <lineage>
        <taxon>Eukaryota</taxon>
        <taxon>Fungi</taxon>
        <taxon>Dikarya</taxon>
        <taxon>Basidiomycota</taxon>
        <taxon>Agaricomycotina</taxon>
        <taxon>Agaricomycetes</taxon>
        <taxon>Agaricomycetidae</taxon>
        <taxon>Agaricales</taxon>
        <taxon>Marasmiineae</taxon>
        <taxon>Mycenaceae</taxon>
        <taxon>Mycena</taxon>
    </lineage>
</organism>
<evidence type="ECO:0000256" key="1">
    <source>
        <dbReference type="SAM" id="MobiDB-lite"/>
    </source>
</evidence>
<reference evidence="2" key="1">
    <citation type="submission" date="2023-03" db="EMBL/GenBank/DDBJ databases">
        <title>Massive genome expansion in bonnet fungi (Mycena s.s.) driven by repeated elements and novel gene families across ecological guilds.</title>
        <authorList>
            <consortium name="Lawrence Berkeley National Laboratory"/>
            <person name="Harder C.B."/>
            <person name="Miyauchi S."/>
            <person name="Viragh M."/>
            <person name="Kuo A."/>
            <person name="Thoen E."/>
            <person name="Andreopoulos B."/>
            <person name="Lu D."/>
            <person name="Skrede I."/>
            <person name="Drula E."/>
            <person name="Henrissat B."/>
            <person name="Morin E."/>
            <person name="Kohler A."/>
            <person name="Barry K."/>
            <person name="LaButti K."/>
            <person name="Morin E."/>
            <person name="Salamov A."/>
            <person name="Lipzen A."/>
            <person name="Mereny Z."/>
            <person name="Hegedus B."/>
            <person name="Baldrian P."/>
            <person name="Stursova M."/>
            <person name="Weitz H."/>
            <person name="Taylor A."/>
            <person name="Grigoriev I.V."/>
            <person name="Nagy L.G."/>
            <person name="Martin F."/>
            <person name="Kauserud H."/>
        </authorList>
    </citation>
    <scope>NUCLEOTIDE SEQUENCE</scope>
    <source>
        <strain evidence="2">CBHHK188m</strain>
    </source>
</reference>
<keyword evidence="3" id="KW-1185">Reference proteome</keyword>
<dbReference type="EMBL" id="JARJLG010000020">
    <property type="protein sequence ID" value="KAJ7772143.1"/>
    <property type="molecule type" value="Genomic_DNA"/>
</dbReference>
<sequence>MLLDTSISKCMRGPGKLHQRIVRKSGFLRAKIRDFLVRKVGQTTDVIHAAGYVNFQVYARPREAPPKDCPEKWLFEGENSRFPCPKSGFFRPKSADPVLQSGFLRPDFEKPDEKRPIQGAQGPNLTDHTIGKGQGTTKCQRIVYCAAENGVNAWLFETEIRDFCGQSFGGASRGFVN</sequence>
<feature type="region of interest" description="Disordered" evidence="1">
    <location>
        <begin position="110"/>
        <end position="132"/>
    </location>
</feature>
<gene>
    <name evidence="2" type="ORF">DFH07DRAFT_937789</name>
</gene>
<evidence type="ECO:0000313" key="3">
    <source>
        <dbReference type="Proteomes" id="UP001215280"/>
    </source>
</evidence>
<dbReference type="Proteomes" id="UP001215280">
    <property type="component" value="Unassembled WGS sequence"/>
</dbReference>
<name>A0AAD7JUK1_9AGAR</name>
<protein>
    <submittedName>
        <fullName evidence="2">Uncharacterized protein</fullName>
    </submittedName>
</protein>
<accession>A0AAD7JUK1</accession>
<proteinExistence type="predicted"/>